<reference evidence="1 2" key="1">
    <citation type="submission" date="2016-12" db="EMBL/GenBank/DDBJ databases">
        <authorList>
            <person name="Song W.-J."/>
            <person name="Kurnit D.M."/>
        </authorList>
    </citation>
    <scope>NUCLEOTIDE SEQUENCE [LARGE SCALE GENOMIC DNA]</scope>
    <source>
        <strain evidence="1 2">DSM 12503</strain>
    </source>
</reference>
<dbReference type="SUPFAM" id="SSF49265">
    <property type="entry name" value="Fibronectin type III"/>
    <property type="match status" value="1"/>
</dbReference>
<dbReference type="RefSeq" id="WP_073590875.1">
    <property type="nucleotide sequence ID" value="NZ_FRFD01000014.1"/>
</dbReference>
<sequence>MIKIKPIIYNISAFDALLEHTITFIYNGNQPFSNTCIIRNNTTNIVVYQNTQETLQLKHIIPSNALANGALYNISLYITDQSGIVSEMSDAVLFYCYSTPSFTIDNLIPNQVVRNSSYEITLTYNQPEGESLQYFQVLLYNTNKNQIWTSGVKYNTNTLSAKLSSLEDNAVYYVRATGLTINGMELDTGYIYFSVNYVQPNVYALIALENLKNEGSVKIQSNIIALSAKCNGGAPKYISNDYIDLSSGSYLYFDEGFSLNDNFTINIKGYGFNLFSTILEMTNGNDTIKLLMGRGVYESENNGQRIYFELNVPSAFSYYTIRSNYITVFADVVSIWIRRKNNVYDVYAEVLSTNNVVDGGSPTSTDYYIIDGGFPMSKDTLMVDGGNISI</sequence>
<proteinExistence type="predicted"/>
<protein>
    <submittedName>
        <fullName evidence="1">Uncharacterized protein</fullName>
    </submittedName>
</protein>
<dbReference type="InterPro" id="IPR036116">
    <property type="entry name" value="FN3_sf"/>
</dbReference>
<gene>
    <name evidence="1" type="ORF">SAMN02745217_04244</name>
</gene>
<organism evidence="1 2">
    <name type="scientific">Anaerocolumna xylanovorans DSM 12503</name>
    <dbReference type="NCBI Taxonomy" id="1121345"/>
    <lineage>
        <taxon>Bacteria</taxon>
        <taxon>Bacillati</taxon>
        <taxon>Bacillota</taxon>
        <taxon>Clostridia</taxon>
        <taxon>Lachnospirales</taxon>
        <taxon>Lachnospiraceae</taxon>
        <taxon>Anaerocolumna</taxon>
    </lineage>
</organism>
<dbReference type="EMBL" id="FRFD01000014">
    <property type="protein sequence ID" value="SHO53699.1"/>
    <property type="molecule type" value="Genomic_DNA"/>
</dbReference>
<dbReference type="Proteomes" id="UP000184612">
    <property type="component" value="Unassembled WGS sequence"/>
</dbReference>
<name>A0A1M7YM63_9FIRM</name>
<dbReference type="AlphaFoldDB" id="A0A1M7YM63"/>
<dbReference type="OrthoDB" id="2582167at2"/>
<accession>A0A1M7YM63</accession>
<evidence type="ECO:0000313" key="2">
    <source>
        <dbReference type="Proteomes" id="UP000184612"/>
    </source>
</evidence>
<dbReference type="STRING" id="1121345.SAMN02745217_04244"/>
<evidence type="ECO:0000313" key="1">
    <source>
        <dbReference type="EMBL" id="SHO53699.1"/>
    </source>
</evidence>
<keyword evidence="2" id="KW-1185">Reference proteome</keyword>